<evidence type="ECO:0000313" key="7">
    <source>
        <dbReference type="Proteomes" id="UP000591735"/>
    </source>
</evidence>
<evidence type="ECO:0000259" key="4">
    <source>
        <dbReference type="PROSITE" id="PS51077"/>
    </source>
</evidence>
<sequence>MTKNRVESVERALKLLNTFRTEDDAWTLAQLAEKTGFYKSTILRIMGSLERFGYVARGEDGLHRPGPALFRLERSTNTGINFEAVIRPYLKMLRDETGQTASFYIRDGDDRICLLREIGNGELRHYVEEGSRLELDRGAAARALTTPDDNDGVHMSFGERIAGVAAIAVPVYDDRDQLLGAVTLSGSTQSITPAQSRHFALQLKDVARQIRTQL</sequence>
<evidence type="ECO:0000256" key="3">
    <source>
        <dbReference type="ARBA" id="ARBA00023163"/>
    </source>
</evidence>
<dbReference type="SMART" id="SM00346">
    <property type="entry name" value="HTH_ICLR"/>
    <property type="match status" value="1"/>
</dbReference>
<evidence type="ECO:0000256" key="1">
    <source>
        <dbReference type="ARBA" id="ARBA00023015"/>
    </source>
</evidence>
<reference evidence="6 7" key="1">
    <citation type="submission" date="2020-08" db="EMBL/GenBank/DDBJ databases">
        <title>Genomic Encyclopedia of Type Strains, Phase IV (KMG-IV): sequencing the most valuable type-strain genomes for metagenomic binning, comparative biology and taxonomic classification.</title>
        <authorList>
            <person name="Goeker M."/>
        </authorList>
    </citation>
    <scope>NUCLEOTIDE SEQUENCE [LARGE SCALE GENOMIC DNA]</scope>
    <source>
        <strain evidence="6 7">DSM 22359</strain>
    </source>
</reference>
<dbReference type="Pfam" id="PF01614">
    <property type="entry name" value="IclR_C"/>
    <property type="match status" value="1"/>
</dbReference>
<dbReference type="Gene3D" id="1.10.10.10">
    <property type="entry name" value="Winged helix-like DNA-binding domain superfamily/Winged helix DNA-binding domain"/>
    <property type="match status" value="1"/>
</dbReference>
<protein>
    <submittedName>
        <fullName evidence="6">DNA-binding IclR family transcriptional regulator</fullName>
    </submittedName>
</protein>
<dbReference type="GO" id="GO:0003700">
    <property type="term" value="F:DNA-binding transcription factor activity"/>
    <property type="evidence" value="ECO:0007669"/>
    <property type="project" value="TreeGrafter"/>
</dbReference>
<dbReference type="InterPro" id="IPR014757">
    <property type="entry name" value="Tscrpt_reg_IclR_C"/>
</dbReference>
<feature type="domain" description="HTH iclR-type" evidence="4">
    <location>
        <begin position="6"/>
        <end position="67"/>
    </location>
</feature>
<dbReference type="GO" id="GO:0003677">
    <property type="term" value="F:DNA binding"/>
    <property type="evidence" value="ECO:0007669"/>
    <property type="project" value="UniProtKB-KW"/>
</dbReference>
<evidence type="ECO:0000313" key="6">
    <source>
        <dbReference type="EMBL" id="MBB5321701.1"/>
    </source>
</evidence>
<dbReference type="SUPFAM" id="SSF55781">
    <property type="entry name" value="GAF domain-like"/>
    <property type="match status" value="1"/>
</dbReference>
<dbReference type="SUPFAM" id="SSF46785">
    <property type="entry name" value="Winged helix' DNA-binding domain"/>
    <property type="match status" value="1"/>
</dbReference>
<dbReference type="InterPro" id="IPR029016">
    <property type="entry name" value="GAF-like_dom_sf"/>
</dbReference>
<dbReference type="AlphaFoldDB" id="A0A840UG53"/>
<keyword evidence="2 6" id="KW-0238">DNA-binding</keyword>
<gene>
    <name evidence="6" type="ORF">HNR38_002195</name>
</gene>
<dbReference type="InterPro" id="IPR005471">
    <property type="entry name" value="Tscrpt_reg_IclR_N"/>
</dbReference>
<dbReference type="GO" id="GO:0045892">
    <property type="term" value="P:negative regulation of DNA-templated transcription"/>
    <property type="evidence" value="ECO:0007669"/>
    <property type="project" value="TreeGrafter"/>
</dbReference>
<comment type="caution">
    <text evidence="6">The sequence shown here is derived from an EMBL/GenBank/DDBJ whole genome shotgun (WGS) entry which is preliminary data.</text>
</comment>
<dbReference type="PROSITE" id="PS51077">
    <property type="entry name" value="HTH_ICLR"/>
    <property type="match status" value="1"/>
</dbReference>
<dbReference type="PROSITE" id="PS51078">
    <property type="entry name" value="ICLR_ED"/>
    <property type="match status" value="1"/>
</dbReference>
<dbReference type="PANTHER" id="PTHR30136">
    <property type="entry name" value="HELIX-TURN-HELIX TRANSCRIPTIONAL REGULATOR, ICLR FAMILY"/>
    <property type="match status" value="1"/>
</dbReference>
<dbReference type="InterPro" id="IPR036390">
    <property type="entry name" value="WH_DNA-bd_sf"/>
</dbReference>
<dbReference type="RefSeq" id="WP_183703840.1">
    <property type="nucleotide sequence ID" value="NZ_JACHFE010000005.1"/>
</dbReference>
<dbReference type="InterPro" id="IPR036388">
    <property type="entry name" value="WH-like_DNA-bd_sf"/>
</dbReference>
<feature type="domain" description="IclR-ED" evidence="5">
    <location>
        <begin position="68"/>
        <end position="214"/>
    </location>
</feature>
<organism evidence="6 7">
    <name type="scientific">Marinobacter oulmenensis</name>
    <dbReference type="NCBI Taxonomy" id="643747"/>
    <lineage>
        <taxon>Bacteria</taxon>
        <taxon>Pseudomonadati</taxon>
        <taxon>Pseudomonadota</taxon>
        <taxon>Gammaproteobacteria</taxon>
        <taxon>Pseudomonadales</taxon>
        <taxon>Marinobacteraceae</taxon>
        <taxon>Marinobacter</taxon>
    </lineage>
</organism>
<accession>A0A840UG53</accession>
<dbReference type="Gene3D" id="3.30.450.40">
    <property type="match status" value="2"/>
</dbReference>
<evidence type="ECO:0000256" key="2">
    <source>
        <dbReference type="ARBA" id="ARBA00023125"/>
    </source>
</evidence>
<dbReference type="InterPro" id="IPR050707">
    <property type="entry name" value="HTH_MetabolicPath_Reg"/>
</dbReference>
<keyword evidence="1" id="KW-0805">Transcription regulation</keyword>
<dbReference type="EMBL" id="JACHFE010000005">
    <property type="protein sequence ID" value="MBB5321701.1"/>
    <property type="molecule type" value="Genomic_DNA"/>
</dbReference>
<keyword evidence="7" id="KW-1185">Reference proteome</keyword>
<name>A0A840UG53_9GAMM</name>
<keyword evidence="3" id="KW-0804">Transcription</keyword>
<dbReference type="Proteomes" id="UP000591735">
    <property type="component" value="Unassembled WGS sequence"/>
</dbReference>
<dbReference type="Pfam" id="PF09339">
    <property type="entry name" value="HTH_IclR"/>
    <property type="match status" value="1"/>
</dbReference>
<dbReference type="PANTHER" id="PTHR30136:SF39">
    <property type="entry name" value="TRANSCRIPTIONAL REGULATORY PROTEIN"/>
    <property type="match status" value="1"/>
</dbReference>
<proteinExistence type="predicted"/>
<evidence type="ECO:0000259" key="5">
    <source>
        <dbReference type="PROSITE" id="PS51078"/>
    </source>
</evidence>